<feature type="signal peptide" evidence="1">
    <location>
        <begin position="1"/>
        <end position="15"/>
    </location>
</feature>
<evidence type="ECO:0000256" key="1">
    <source>
        <dbReference type="SAM" id="SignalP"/>
    </source>
</evidence>
<keyword evidence="4" id="KW-1185">Reference proteome</keyword>
<dbReference type="PROSITE" id="PS51257">
    <property type="entry name" value="PROKAR_LIPOPROTEIN"/>
    <property type="match status" value="1"/>
</dbReference>
<dbReference type="EMBL" id="WIXE01015989">
    <property type="protein sequence ID" value="KAK5973029.1"/>
    <property type="molecule type" value="Genomic_DNA"/>
</dbReference>
<feature type="domain" description="SXP/RAL-2 family protein Ani s 5-like cation-binding" evidence="2">
    <location>
        <begin position="39"/>
        <end position="131"/>
    </location>
</feature>
<evidence type="ECO:0000313" key="4">
    <source>
        <dbReference type="Proteomes" id="UP001331761"/>
    </source>
</evidence>
<dbReference type="AlphaFoldDB" id="A0AAN8FBG2"/>
<evidence type="ECO:0000313" key="3">
    <source>
        <dbReference type="EMBL" id="KAK5973029.1"/>
    </source>
</evidence>
<comment type="caution">
    <text evidence="3">The sequence shown here is derived from an EMBL/GenBank/DDBJ whole genome shotgun (WGS) entry which is preliminary data.</text>
</comment>
<dbReference type="InterPro" id="IPR052823">
    <property type="entry name" value="SXP/RAL-2_related"/>
</dbReference>
<keyword evidence="1" id="KW-0732">Signal</keyword>
<dbReference type="PANTHER" id="PTHR21593">
    <property type="entry name" value="PRION-LIKE- Q/N-RICH -DOMAIN-BEARING PROTEIN PROTEIN"/>
    <property type="match status" value="1"/>
</dbReference>
<name>A0AAN8FBG2_TRICO</name>
<accession>A0AAN8FBG2</accession>
<organism evidence="3 4">
    <name type="scientific">Trichostrongylus colubriformis</name>
    <name type="common">Black scour worm</name>
    <dbReference type="NCBI Taxonomy" id="6319"/>
    <lineage>
        <taxon>Eukaryota</taxon>
        <taxon>Metazoa</taxon>
        <taxon>Ecdysozoa</taxon>
        <taxon>Nematoda</taxon>
        <taxon>Chromadorea</taxon>
        <taxon>Rhabditida</taxon>
        <taxon>Rhabditina</taxon>
        <taxon>Rhabditomorpha</taxon>
        <taxon>Strongyloidea</taxon>
        <taxon>Trichostrongylidae</taxon>
        <taxon>Trichostrongylus</taxon>
    </lineage>
</organism>
<evidence type="ECO:0000259" key="2">
    <source>
        <dbReference type="Pfam" id="PF02520"/>
    </source>
</evidence>
<protein>
    <submittedName>
        <fullName evidence="3">DUF148 domain-containing protein</fullName>
    </submittedName>
</protein>
<dbReference type="InterPro" id="IPR003677">
    <property type="entry name" value="ANIS5_cation-bd"/>
</dbReference>
<reference evidence="3 4" key="1">
    <citation type="submission" date="2019-10" db="EMBL/GenBank/DDBJ databases">
        <title>Assembly and Annotation for the nematode Trichostrongylus colubriformis.</title>
        <authorList>
            <person name="Martin J."/>
        </authorList>
    </citation>
    <scope>NUCLEOTIDE SEQUENCE [LARGE SCALE GENOMIC DNA]</scope>
    <source>
        <strain evidence="3">G859</strain>
        <tissue evidence="3">Whole worm</tissue>
    </source>
</reference>
<proteinExistence type="predicted"/>
<sequence length="206" mass="23635">MKFVLFLLLVGAVVACRKRQECHRAPPQPTFLKEVGPNARMEYFAILMNKTATIAELNEAVLAWAKRYNVEKQQEEYNNTVTAYAEELKHNVTNLVAELPKALDRFISISQRKDQTIADMMKGLKEMREQEFEVFDVVWKAFNVFKPTYCLHRNHKKPGYSLNLGRLDDDLENGLENEDTSEEFELDGGLAEMHGLGGFSDALKFL</sequence>
<feature type="chain" id="PRO_5043026180" evidence="1">
    <location>
        <begin position="16"/>
        <end position="206"/>
    </location>
</feature>
<gene>
    <name evidence="3" type="ORF">GCK32_019136</name>
</gene>
<dbReference type="Pfam" id="PF02520">
    <property type="entry name" value="ANIS5_cation-bd"/>
    <property type="match status" value="1"/>
</dbReference>
<dbReference type="Proteomes" id="UP001331761">
    <property type="component" value="Unassembled WGS sequence"/>
</dbReference>
<dbReference type="PANTHER" id="PTHR21593:SF36">
    <property type="entry name" value="DUF148 DOMAIN-CONTAINING PROTEIN-RELATED"/>
    <property type="match status" value="1"/>
</dbReference>